<reference evidence="2 3" key="1">
    <citation type="submission" date="2022-07" db="EMBL/GenBank/DDBJ databases">
        <title>Methylomonas rivi sp. nov., Methylomonas rosea sp. nov., Methylomonas aureus sp. nov. and Methylomonas subterranea sp. nov., four novel methanotrophs isolated from a freshwater creek and the deep terrestrial subsurface.</title>
        <authorList>
            <person name="Abin C."/>
            <person name="Sankaranarayanan K."/>
            <person name="Garner C."/>
            <person name="Sindelar R."/>
            <person name="Kotary K."/>
            <person name="Garner R."/>
            <person name="Barclay S."/>
            <person name="Lawson P."/>
            <person name="Krumholz L."/>
        </authorList>
    </citation>
    <scope>NUCLEOTIDE SEQUENCE [LARGE SCALE GENOMIC DNA]</scope>
    <source>
        <strain evidence="2 3">SURF-2</strain>
    </source>
</reference>
<name>A0ABT1TIG1_9GAMM</name>
<accession>A0ABT1TIG1</accession>
<comment type="caution">
    <text evidence="2">The sequence shown here is derived from an EMBL/GenBank/DDBJ whole genome shotgun (WGS) entry which is preliminary data.</text>
</comment>
<dbReference type="Proteomes" id="UP001524499">
    <property type="component" value="Unassembled WGS sequence"/>
</dbReference>
<evidence type="ECO:0000313" key="3">
    <source>
        <dbReference type="Proteomes" id="UP001524499"/>
    </source>
</evidence>
<gene>
    <name evidence="2" type="ORF">NP590_14110</name>
</gene>
<dbReference type="RefSeq" id="WP_256603166.1">
    <property type="nucleotide sequence ID" value="NZ_JANIBJ010000026.1"/>
</dbReference>
<sequence length="233" mass="23951">MKIFNSVVAAAGLALVSAGANAALISVQGATVSFSFDDSIAGYSISGDTLSFFPAGILAEQNASVGLDSSSFSIPLVNIYAKSGYALTGLAFKEQGDYLRIEDSANTTGVKVTGAFYVNDDAQSISPSQPLSTALSPSEFFNPGAEASLWSAEYNVALNSVASVATRVDNTLFAGVFANGFNFASIRLGQLAFSLNTVQLSGPPAEVPLPGAVWLFGSALAGVLVSRRKNLVA</sequence>
<protein>
    <recommendedName>
        <fullName evidence="4">PEP-CTERM protein-sorting domain-containing protein</fullName>
    </recommendedName>
</protein>
<dbReference type="EMBL" id="JANIBJ010000026">
    <property type="protein sequence ID" value="MCQ8105245.1"/>
    <property type="molecule type" value="Genomic_DNA"/>
</dbReference>
<keyword evidence="1" id="KW-0732">Signal</keyword>
<organism evidence="2 3">
    <name type="scientific">Methylomonas subterranea</name>
    <dbReference type="NCBI Taxonomy" id="2952225"/>
    <lineage>
        <taxon>Bacteria</taxon>
        <taxon>Pseudomonadati</taxon>
        <taxon>Pseudomonadota</taxon>
        <taxon>Gammaproteobacteria</taxon>
        <taxon>Methylococcales</taxon>
        <taxon>Methylococcaceae</taxon>
        <taxon>Methylomonas</taxon>
    </lineage>
</organism>
<proteinExistence type="predicted"/>
<feature type="signal peptide" evidence="1">
    <location>
        <begin position="1"/>
        <end position="22"/>
    </location>
</feature>
<evidence type="ECO:0000313" key="2">
    <source>
        <dbReference type="EMBL" id="MCQ8105245.1"/>
    </source>
</evidence>
<feature type="chain" id="PRO_5046939743" description="PEP-CTERM protein-sorting domain-containing protein" evidence="1">
    <location>
        <begin position="23"/>
        <end position="233"/>
    </location>
</feature>
<evidence type="ECO:0000256" key="1">
    <source>
        <dbReference type="SAM" id="SignalP"/>
    </source>
</evidence>
<evidence type="ECO:0008006" key="4">
    <source>
        <dbReference type="Google" id="ProtNLM"/>
    </source>
</evidence>
<keyword evidence="3" id="KW-1185">Reference proteome</keyword>